<reference evidence="11 12" key="1">
    <citation type="submission" date="2018-07" db="EMBL/GenBank/DDBJ databases">
        <title>Genomic Encyclopedia of Type Strains, Phase IV (KMG-IV): sequencing the most valuable type-strain genomes for metagenomic binning, comparative biology and taxonomic classification.</title>
        <authorList>
            <person name="Goeker M."/>
        </authorList>
    </citation>
    <scope>NUCLEOTIDE SEQUENCE [LARGE SCALE GENOMIC DNA]</scope>
    <source>
        <strain evidence="11 12">DSM 27016</strain>
    </source>
</reference>
<dbReference type="GO" id="GO:0005737">
    <property type="term" value="C:cytoplasm"/>
    <property type="evidence" value="ECO:0007669"/>
    <property type="project" value="UniProtKB-SubCell"/>
</dbReference>
<dbReference type="Gene3D" id="3.40.50.300">
    <property type="entry name" value="P-loop containing nucleotide triphosphate hydrolases"/>
    <property type="match status" value="1"/>
</dbReference>
<evidence type="ECO:0000256" key="5">
    <source>
        <dbReference type="ARBA" id="ARBA00022801"/>
    </source>
</evidence>
<evidence type="ECO:0000256" key="1">
    <source>
        <dbReference type="ARBA" id="ARBA00004496"/>
    </source>
</evidence>
<evidence type="ECO:0000256" key="9">
    <source>
        <dbReference type="ARBA" id="ARBA00049360"/>
    </source>
</evidence>
<evidence type="ECO:0000256" key="4">
    <source>
        <dbReference type="ARBA" id="ARBA00022741"/>
    </source>
</evidence>
<comment type="catalytic activity">
    <reaction evidence="9">
        <text>ATP + H2O = ADP + phosphate + H(+)</text>
        <dbReference type="Rhea" id="RHEA:13065"/>
        <dbReference type="ChEBI" id="CHEBI:15377"/>
        <dbReference type="ChEBI" id="CHEBI:15378"/>
        <dbReference type="ChEBI" id="CHEBI:30616"/>
        <dbReference type="ChEBI" id="CHEBI:43474"/>
        <dbReference type="ChEBI" id="CHEBI:456216"/>
    </reaction>
</comment>
<dbReference type="InterPro" id="IPR027417">
    <property type="entry name" value="P-loop_NTPase"/>
</dbReference>
<dbReference type="Pfam" id="PF07728">
    <property type="entry name" value="AAA_5"/>
    <property type="match status" value="1"/>
</dbReference>
<evidence type="ECO:0000256" key="3">
    <source>
        <dbReference type="ARBA" id="ARBA00022490"/>
    </source>
</evidence>
<evidence type="ECO:0000256" key="8">
    <source>
        <dbReference type="ARBA" id="ARBA00035108"/>
    </source>
</evidence>
<keyword evidence="4" id="KW-0547">Nucleotide-binding</keyword>
<dbReference type="InterPro" id="IPR003593">
    <property type="entry name" value="AAA+_ATPase"/>
</dbReference>
<dbReference type="GO" id="GO:0031411">
    <property type="term" value="C:gas vesicle"/>
    <property type="evidence" value="ECO:0007669"/>
    <property type="project" value="UniProtKB-SubCell"/>
</dbReference>
<evidence type="ECO:0000256" key="2">
    <source>
        <dbReference type="ARBA" id="ARBA00009417"/>
    </source>
</evidence>
<evidence type="ECO:0000256" key="6">
    <source>
        <dbReference type="ARBA" id="ARBA00022840"/>
    </source>
</evidence>
<dbReference type="SUPFAM" id="SSF52540">
    <property type="entry name" value="P-loop containing nucleoside triphosphate hydrolases"/>
    <property type="match status" value="1"/>
</dbReference>
<dbReference type="AlphaFoldDB" id="A0A369AWC0"/>
<organism evidence="11 12">
    <name type="scientific">Anaerobacterium chartisolvens</name>
    <dbReference type="NCBI Taxonomy" id="1297424"/>
    <lineage>
        <taxon>Bacteria</taxon>
        <taxon>Bacillati</taxon>
        <taxon>Bacillota</taxon>
        <taxon>Clostridia</taxon>
        <taxon>Eubacteriales</taxon>
        <taxon>Oscillospiraceae</taxon>
        <taxon>Anaerobacterium</taxon>
    </lineage>
</organism>
<evidence type="ECO:0000313" key="11">
    <source>
        <dbReference type="EMBL" id="RCX12517.1"/>
    </source>
</evidence>
<keyword evidence="5" id="KW-0378">Hydrolase</keyword>
<keyword evidence="12" id="KW-1185">Reference proteome</keyword>
<keyword evidence="3" id="KW-0963">Cytoplasm</keyword>
<dbReference type="SMART" id="SM00382">
    <property type="entry name" value="AAA"/>
    <property type="match status" value="1"/>
</dbReference>
<comment type="similarity">
    <text evidence="2">Belongs to the CbbQ/NirQ/NorQ/GpvN family.</text>
</comment>
<comment type="subcellular location">
    <subcellularLocation>
        <location evidence="1">Cytoplasm</location>
    </subcellularLocation>
    <subcellularLocation>
        <location evidence="8">Gas vesicle</location>
    </subcellularLocation>
</comment>
<dbReference type="OrthoDB" id="9808317at2"/>
<dbReference type="PANTHER" id="PTHR42759:SF1">
    <property type="entry name" value="MAGNESIUM-CHELATASE SUBUNIT CHLD"/>
    <property type="match status" value="1"/>
</dbReference>
<feature type="domain" description="AAA+ ATPase" evidence="10">
    <location>
        <begin position="34"/>
        <end position="203"/>
    </location>
</feature>
<evidence type="ECO:0000259" key="10">
    <source>
        <dbReference type="SMART" id="SM00382"/>
    </source>
</evidence>
<protein>
    <submittedName>
        <fullName evidence="11">Gas vesicle protein GvpN</fullName>
    </submittedName>
</protein>
<sequence length="309" mass="34526">MEEITLVDFKQKQSFVETERIRDVISRSLAYLNAGFPVHLKGPAGTGKTTLAMHLAHLLNQPAVIIFGSDEVRSAELVGGQFGYRKKVVIDNYIHSVLKTDETAEQQWLDGRLVNACKEGYILIYDEFSRSTPETNNVLLSVLEEKILELPINRVGENFIKVHPNFKAIFTSNPEKYAGVYNTQEALLDRMITINLEHWDRETEIRIVLAQTGMVAEDAKKVVDLVKNYRKRTGLNISIRAAIMIAKVSSQMNIPVSADNEIFVRICEDVLGGRTNAERTEAGAGNILKNQAVPVTAEQAIRSSISKLV</sequence>
<dbReference type="InterPro" id="IPR013462">
    <property type="entry name" value="Gas-vesicle_GvpN"/>
</dbReference>
<dbReference type="CDD" id="cd00009">
    <property type="entry name" value="AAA"/>
    <property type="match status" value="1"/>
</dbReference>
<dbReference type="RefSeq" id="WP_114298885.1">
    <property type="nucleotide sequence ID" value="NZ_QPJT01000021.1"/>
</dbReference>
<accession>A0A369AWC0</accession>
<dbReference type="Proteomes" id="UP000253034">
    <property type="component" value="Unassembled WGS sequence"/>
</dbReference>
<comment type="caution">
    <text evidence="11">The sequence shown here is derived from an EMBL/GenBank/DDBJ whole genome shotgun (WGS) entry which is preliminary data.</text>
</comment>
<dbReference type="PANTHER" id="PTHR42759">
    <property type="entry name" value="MOXR FAMILY PROTEIN"/>
    <property type="match status" value="1"/>
</dbReference>
<dbReference type="InterPro" id="IPR011704">
    <property type="entry name" value="ATPase_dyneun-rel_AAA"/>
</dbReference>
<dbReference type="EMBL" id="QPJT01000021">
    <property type="protein sequence ID" value="RCX12517.1"/>
    <property type="molecule type" value="Genomic_DNA"/>
</dbReference>
<gene>
    <name evidence="11" type="ORF">DFR58_12121</name>
</gene>
<dbReference type="GO" id="GO:0016887">
    <property type="term" value="F:ATP hydrolysis activity"/>
    <property type="evidence" value="ECO:0007669"/>
    <property type="project" value="InterPro"/>
</dbReference>
<dbReference type="NCBIfam" id="TIGR02640">
    <property type="entry name" value="gas_vesic_GvpN"/>
    <property type="match status" value="1"/>
</dbReference>
<keyword evidence="7" id="KW-0304">Gas vesicle</keyword>
<evidence type="ECO:0000256" key="7">
    <source>
        <dbReference type="ARBA" id="ARBA00022987"/>
    </source>
</evidence>
<dbReference type="GO" id="GO:0005524">
    <property type="term" value="F:ATP binding"/>
    <property type="evidence" value="ECO:0007669"/>
    <property type="project" value="UniProtKB-KW"/>
</dbReference>
<dbReference type="GO" id="GO:0031412">
    <property type="term" value="P:gas vesicle organization"/>
    <property type="evidence" value="ECO:0007669"/>
    <property type="project" value="InterPro"/>
</dbReference>
<proteinExistence type="inferred from homology"/>
<dbReference type="InterPro" id="IPR050764">
    <property type="entry name" value="CbbQ/NirQ/NorQ/GpvN"/>
</dbReference>
<name>A0A369AWC0_9FIRM</name>
<evidence type="ECO:0000313" key="12">
    <source>
        <dbReference type="Proteomes" id="UP000253034"/>
    </source>
</evidence>
<keyword evidence="6" id="KW-0067">ATP-binding</keyword>